<evidence type="ECO:0000256" key="1">
    <source>
        <dbReference type="SAM" id="SignalP"/>
    </source>
</evidence>
<accession>A0A7J5ZC36</accession>
<dbReference type="Proteomes" id="UP000518266">
    <property type="component" value="Unassembled WGS sequence"/>
</dbReference>
<comment type="caution">
    <text evidence="2">The sequence shown here is derived from an EMBL/GenBank/DDBJ whole genome shotgun (WGS) entry which is preliminary data.</text>
</comment>
<dbReference type="AlphaFoldDB" id="A0A7J5ZC36"/>
<evidence type="ECO:0000313" key="2">
    <source>
        <dbReference type="EMBL" id="KAF3858701.1"/>
    </source>
</evidence>
<keyword evidence="3" id="KW-1185">Reference proteome</keyword>
<reference evidence="2 3" key="1">
    <citation type="submission" date="2020-03" db="EMBL/GenBank/DDBJ databases">
        <title>Dissostichus mawsoni Genome sequencing and assembly.</title>
        <authorList>
            <person name="Park H."/>
        </authorList>
    </citation>
    <scope>NUCLEOTIDE SEQUENCE [LARGE SCALE GENOMIC DNA]</scope>
    <source>
        <strain evidence="2">DM0001</strain>
        <tissue evidence="2">Muscle</tissue>
    </source>
</reference>
<gene>
    <name evidence="2" type="ORF">F7725_011902</name>
</gene>
<keyword evidence="1" id="KW-0732">Signal</keyword>
<evidence type="ECO:0000313" key="3">
    <source>
        <dbReference type="Proteomes" id="UP000518266"/>
    </source>
</evidence>
<dbReference type="EMBL" id="JAAKFY010000004">
    <property type="protein sequence ID" value="KAF3858701.1"/>
    <property type="molecule type" value="Genomic_DNA"/>
</dbReference>
<sequence>MWLFFSVVPLVPPLALSFSTYSKNIVVKNCLKIWTQLKRHFGFQGIPLLSPVHSNPLFTPSITDAAFSIWEINGIVSVKQLYIDGTFAYFDQLARKFNLPKSHFFRYLQVRDSIRNRFPSFPAIPPSTWVDTLLSINPNLKVSSSPLSYTLDKGCPILCEIGKNKHCIRGSDLKFTKMWLPFLEHVKSLQLEPVPIG</sequence>
<dbReference type="OrthoDB" id="8953973at2759"/>
<proteinExistence type="predicted"/>
<name>A0A7J5ZC36_DISMA</name>
<feature type="signal peptide" evidence="1">
    <location>
        <begin position="1"/>
        <end position="17"/>
    </location>
</feature>
<organism evidence="2 3">
    <name type="scientific">Dissostichus mawsoni</name>
    <name type="common">Antarctic cod</name>
    <dbReference type="NCBI Taxonomy" id="36200"/>
    <lineage>
        <taxon>Eukaryota</taxon>
        <taxon>Metazoa</taxon>
        <taxon>Chordata</taxon>
        <taxon>Craniata</taxon>
        <taxon>Vertebrata</taxon>
        <taxon>Euteleostomi</taxon>
        <taxon>Actinopterygii</taxon>
        <taxon>Neopterygii</taxon>
        <taxon>Teleostei</taxon>
        <taxon>Neoteleostei</taxon>
        <taxon>Acanthomorphata</taxon>
        <taxon>Eupercaria</taxon>
        <taxon>Perciformes</taxon>
        <taxon>Notothenioidei</taxon>
        <taxon>Nototheniidae</taxon>
        <taxon>Dissostichus</taxon>
    </lineage>
</organism>
<protein>
    <submittedName>
        <fullName evidence="2">Uncharacterized protein</fullName>
    </submittedName>
</protein>
<feature type="chain" id="PRO_5029540725" evidence="1">
    <location>
        <begin position="18"/>
        <end position="197"/>
    </location>
</feature>